<evidence type="ECO:0000313" key="2">
    <source>
        <dbReference type="EMBL" id="MXU95947.1"/>
    </source>
</evidence>
<organism evidence="2">
    <name type="scientific">Ixodes ricinus</name>
    <name type="common">Common tick</name>
    <name type="synonym">Acarus ricinus</name>
    <dbReference type="NCBI Taxonomy" id="34613"/>
    <lineage>
        <taxon>Eukaryota</taxon>
        <taxon>Metazoa</taxon>
        <taxon>Ecdysozoa</taxon>
        <taxon>Arthropoda</taxon>
        <taxon>Chelicerata</taxon>
        <taxon>Arachnida</taxon>
        <taxon>Acari</taxon>
        <taxon>Parasitiformes</taxon>
        <taxon>Ixodida</taxon>
        <taxon>Ixodoidea</taxon>
        <taxon>Ixodidae</taxon>
        <taxon>Ixodinae</taxon>
        <taxon>Ixodes</taxon>
    </lineage>
</organism>
<feature type="region of interest" description="Disordered" evidence="1">
    <location>
        <begin position="101"/>
        <end position="130"/>
    </location>
</feature>
<proteinExistence type="predicted"/>
<name>A0A6B0V1B6_IXORI</name>
<accession>A0A6B0V1B6</accession>
<dbReference type="EMBL" id="GIFC01013864">
    <property type="protein sequence ID" value="MXU95947.1"/>
    <property type="molecule type" value="Transcribed_RNA"/>
</dbReference>
<protein>
    <submittedName>
        <fullName evidence="2">Putative secreted protein</fullName>
    </submittedName>
</protein>
<reference evidence="2" key="1">
    <citation type="submission" date="2019-12" db="EMBL/GenBank/DDBJ databases">
        <title>An insight into the sialome of adult female Ixodes ricinus ticks feeding for 6 days.</title>
        <authorList>
            <person name="Perner J."/>
            <person name="Ribeiro J.M.C."/>
        </authorList>
    </citation>
    <scope>NUCLEOTIDE SEQUENCE</scope>
    <source>
        <strain evidence="2">Semi-engorged</strain>
        <tissue evidence="2">Salivary glands</tissue>
    </source>
</reference>
<sequence>MSCRPSMSSGRVTRSIVVAAALSVASLRRVLGRLRPLPVPLPTEDLGKSLEVSPTSAASITTASSVEARVRLFPLPASGCNGSRPSAVGSAFRKRLFVTSPRGAPSRSFQRESARNPPSQGVRDAWRSSSRARMSCSPSRARINLAWLRYSPSGSSANPVCRASTFSTRAELCIEDSIRLTATTASCTTTSPRSMSRACA</sequence>
<dbReference type="AlphaFoldDB" id="A0A6B0V1B6"/>
<evidence type="ECO:0000256" key="1">
    <source>
        <dbReference type="SAM" id="MobiDB-lite"/>
    </source>
</evidence>